<feature type="chain" id="PRO_5032345865" description="Alpha-L-rhamnosidase-like protein" evidence="1">
    <location>
        <begin position="34"/>
        <end position="967"/>
    </location>
</feature>
<dbReference type="AlphaFoldDB" id="A0A839RZP2"/>
<evidence type="ECO:0008006" key="4">
    <source>
        <dbReference type="Google" id="ProtNLM"/>
    </source>
</evidence>
<name>A0A839RZP2_9PSEU</name>
<dbReference type="Pfam" id="PF17132">
    <property type="entry name" value="Glyco_hydro_106"/>
    <property type="match status" value="2"/>
</dbReference>
<dbReference type="PANTHER" id="PTHR36848:SF2">
    <property type="entry name" value="SECRETED PROTEIN"/>
    <property type="match status" value="1"/>
</dbReference>
<dbReference type="PROSITE" id="PS51318">
    <property type="entry name" value="TAT"/>
    <property type="match status" value="1"/>
</dbReference>
<dbReference type="Proteomes" id="UP000550714">
    <property type="component" value="Unassembled WGS sequence"/>
</dbReference>
<dbReference type="Gene3D" id="2.60.120.260">
    <property type="entry name" value="Galactose-binding domain-like"/>
    <property type="match status" value="1"/>
</dbReference>
<dbReference type="SUPFAM" id="SSF49785">
    <property type="entry name" value="Galactose-binding domain-like"/>
    <property type="match status" value="1"/>
</dbReference>
<sequence>MRRVEMLNRRQFIYGGALTGIAVVSGAALPAQAAPGTIPGGGSDSLRWPAFDRETRPWTRWWWLGSAVTEDGLREELDQLAGNGFGGVEIQPIYESQGDEDRIRWYLSREWFTALDTALRSAAERDLGVDLTSGSGWTFGGPWMDVRHSAGRALVEYWELRGGQRLDEPVKTIHPPHPELVDEERLSRPDLRPPMSPIPEPDLAALVAREVDTGDTVDLTARVDEDRKLDWTAPPGHWKLTGVFNGWVLKRVERAGPGGKGLMADYFDDSAIRRHLDHFGDAVGGRNGIRALFHDSFELGGIDWTPTALRDFARLRGYDLTPHLPELFDEHAAPEKRARLLTDVRETFSDLFLERFARPFTEFSGKRDWLTRNQAHGSPANLLDIYGAADIPETEYTGGENIPIPGLRHGAGPQDPVPLVWRMASSAAHLNGGKLVGAETVTWRDEHHHVSLSQVKPAVDILFAAGINHVVFHGTTYSPQEAPWPGVNFYAATQLRPENPWWRYVSELTGYITRCQSILQHGRHGNDVLVYWPQHDVWATPNGGGMRERDGELTPDYHWDGEGWMYPHPSGADEVAGGLERRGWQFDWVSDRQLAEFDGGRSGVSNGRSGYAAVIVPGAELMPVGTLAKLHELAAAGATVIFVGAPPRDVPGLGGLDERRNRLRELTAALTAGTDARGTRRVGAGRVVITDRGGVDDALADAGAVREPLADAGLHVLRRFHDEGADYFVANLTAEPVHGWHRLGTTAASVAALDPLRDERGRARHRRAGRGSQVQVSLDPGESVVLRAFERSRISAPGYRTSTPTEERRDLPGRWSLEFLDGGPDLPRRRTLDALVSWTELGGQEAAFSGTALYSLTFTLAPADAKRAWALDLGTVRETARVTVNGTEVGVAWSIPFRIPLGEALRPGENVLDIEVTNLAANRVRAMARAGTLPDDHFMSWRTTPPGEWDVEPSGLLGPVRLVEVEG</sequence>
<dbReference type="NCBIfam" id="NF045579">
    <property type="entry name" value="rhamnoside_JR"/>
    <property type="match status" value="1"/>
</dbReference>
<evidence type="ECO:0000256" key="1">
    <source>
        <dbReference type="SAM" id="SignalP"/>
    </source>
</evidence>
<dbReference type="PANTHER" id="PTHR36848">
    <property type="entry name" value="DNA-BINDING PROTEIN (PUTATIVE SECRETED PROTEIN)-RELATED"/>
    <property type="match status" value="1"/>
</dbReference>
<evidence type="ECO:0000313" key="2">
    <source>
        <dbReference type="EMBL" id="MBB3050563.1"/>
    </source>
</evidence>
<accession>A0A839RZP2</accession>
<dbReference type="InterPro" id="IPR053161">
    <property type="entry name" value="Ulvan_degrading_GH"/>
</dbReference>
<keyword evidence="3" id="KW-1185">Reference proteome</keyword>
<keyword evidence="1" id="KW-0732">Signal</keyword>
<gene>
    <name evidence="2" type="ORF">FHS23_001558</name>
</gene>
<organism evidence="2 3">
    <name type="scientific">Prauserella isguenensis</name>
    <dbReference type="NCBI Taxonomy" id="1470180"/>
    <lineage>
        <taxon>Bacteria</taxon>
        <taxon>Bacillati</taxon>
        <taxon>Actinomycetota</taxon>
        <taxon>Actinomycetes</taxon>
        <taxon>Pseudonocardiales</taxon>
        <taxon>Pseudonocardiaceae</taxon>
        <taxon>Prauserella</taxon>
    </lineage>
</organism>
<reference evidence="2 3" key="1">
    <citation type="submission" date="2020-08" db="EMBL/GenBank/DDBJ databases">
        <title>Genomic Encyclopedia of Type Strains, Phase III (KMG-III): the genomes of soil and plant-associated and newly described type strains.</title>
        <authorList>
            <person name="Whitman W."/>
        </authorList>
    </citation>
    <scope>NUCLEOTIDE SEQUENCE [LARGE SCALE GENOMIC DNA]</scope>
    <source>
        <strain evidence="2 3">CECT 8577</strain>
    </source>
</reference>
<dbReference type="EMBL" id="JACHWU010000001">
    <property type="protein sequence ID" value="MBB3050563.1"/>
    <property type="molecule type" value="Genomic_DNA"/>
</dbReference>
<protein>
    <recommendedName>
        <fullName evidence="4">Alpha-L-rhamnosidase-like protein</fullName>
    </recommendedName>
</protein>
<dbReference type="InterPro" id="IPR008979">
    <property type="entry name" value="Galactose-bd-like_sf"/>
</dbReference>
<dbReference type="CDD" id="cd03143">
    <property type="entry name" value="A4_beta-galactosidase_middle_domain"/>
    <property type="match status" value="1"/>
</dbReference>
<proteinExistence type="predicted"/>
<dbReference type="RefSeq" id="WP_183650042.1">
    <property type="nucleotide sequence ID" value="NZ_JACHWU010000001.1"/>
</dbReference>
<feature type="signal peptide" evidence="1">
    <location>
        <begin position="1"/>
        <end position="33"/>
    </location>
</feature>
<comment type="caution">
    <text evidence="2">The sequence shown here is derived from an EMBL/GenBank/DDBJ whole genome shotgun (WGS) entry which is preliminary data.</text>
</comment>
<dbReference type="InterPro" id="IPR006311">
    <property type="entry name" value="TAT_signal"/>
</dbReference>
<evidence type="ECO:0000313" key="3">
    <source>
        <dbReference type="Proteomes" id="UP000550714"/>
    </source>
</evidence>